<keyword evidence="23" id="KW-1185">Reference proteome</keyword>
<dbReference type="CDD" id="cd14066">
    <property type="entry name" value="STKc_IRAK"/>
    <property type="match status" value="1"/>
</dbReference>
<evidence type="ECO:0000256" key="17">
    <source>
        <dbReference type="SAM" id="MobiDB-lite"/>
    </source>
</evidence>
<protein>
    <recommendedName>
        <fullName evidence="2">non-specific serine/threonine protein kinase</fullName>
        <ecNumber evidence="2">2.7.11.1</ecNumber>
    </recommendedName>
</protein>
<gene>
    <name evidence="22" type="ORF">LUZ63_000776</name>
</gene>
<keyword evidence="3" id="KW-0723">Serine/threonine-protein kinase</keyword>
<evidence type="ECO:0000256" key="16">
    <source>
        <dbReference type="ARBA" id="ARBA00048679"/>
    </source>
</evidence>
<dbReference type="EMBL" id="JAMQYH010000001">
    <property type="protein sequence ID" value="KAJ1700997.1"/>
    <property type="molecule type" value="Genomic_DNA"/>
</dbReference>
<proteinExistence type="predicted"/>
<dbReference type="SMART" id="SM00220">
    <property type="entry name" value="S_TKc"/>
    <property type="match status" value="1"/>
</dbReference>
<dbReference type="Gene3D" id="3.30.430.20">
    <property type="entry name" value="Gnk2 domain, C-X8-C-X2-C motif"/>
    <property type="match status" value="2"/>
</dbReference>
<keyword evidence="14" id="KW-0325">Glycoprotein</keyword>
<organism evidence="22 23">
    <name type="scientific">Rhynchospora breviuscula</name>
    <dbReference type="NCBI Taxonomy" id="2022672"/>
    <lineage>
        <taxon>Eukaryota</taxon>
        <taxon>Viridiplantae</taxon>
        <taxon>Streptophyta</taxon>
        <taxon>Embryophyta</taxon>
        <taxon>Tracheophyta</taxon>
        <taxon>Spermatophyta</taxon>
        <taxon>Magnoliopsida</taxon>
        <taxon>Liliopsida</taxon>
        <taxon>Poales</taxon>
        <taxon>Cyperaceae</taxon>
        <taxon>Cyperoideae</taxon>
        <taxon>Rhynchosporeae</taxon>
        <taxon>Rhynchospora</taxon>
    </lineage>
</organism>
<dbReference type="FunFam" id="3.30.200.20:FF:000195">
    <property type="entry name" value="G-type lectin S-receptor-like serine/threonine-protein kinase"/>
    <property type="match status" value="1"/>
</dbReference>
<keyword evidence="10" id="KW-0067">ATP-binding</keyword>
<dbReference type="GO" id="GO:0005886">
    <property type="term" value="C:plasma membrane"/>
    <property type="evidence" value="ECO:0007669"/>
    <property type="project" value="TreeGrafter"/>
</dbReference>
<dbReference type="AlphaFoldDB" id="A0A9Q0CVN2"/>
<evidence type="ECO:0000256" key="10">
    <source>
        <dbReference type="ARBA" id="ARBA00022840"/>
    </source>
</evidence>
<dbReference type="Gene3D" id="1.10.510.10">
    <property type="entry name" value="Transferase(Phosphotransferase) domain 1"/>
    <property type="match status" value="1"/>
</dbReference>
<comment type="catalytic activity">
    <reaction evidence="15">
        <text>L-threonyl-[protein] + ATP = O-phospho-L-threonyl-[protein] + ADP + H(+)</text>
        <dbReference type="Rhea" id="RHEA:46608"/>
        <dbReference type="Rhea" id="RHEA-COMP:11060"/>
        <dbReference type="Rhea" id="RHEA-COMP:11605"/>
        <dbReference type="ChEBI" id="CHEBI:15378"/>
        <dbReference type="ChEBI" id="CHEBI:30013"/>
        <dbReference type="ChEBI" id="CHEBI:30616"/>
        <dbReference type="ChEBI" id="CHEBI:61977"/>
        <dbReference type="ChEBI" id="CHEBI:456216"/>
        <dbReference type="EC" id="2.7.11.1"/>
    </reaction>
</comment>
<evidence type="ECO:0000256" key="15">
    <source>
        <dbReference type="ARBA" id="ARBA00047899"/>
    </source>
</evidence>
<dbReference type="Pfam" id="PF07714">
    <property type="entry name" value="PK_Tyr_Ser-Thr"/>
    <property type="match status" value="1"/>
</dbReference>
<dbReference type="PANTHER" id="PTHR27002">
    <property type="entry name" value="RECEPTOR-LIKE SERINE/THREONINE-PROTEIN KINASE SD1-8"/>
    <property type="match status" value="1"/>
</dbReference>
<evidence type="ECO:0000256" key="2">
    <source>
        <dbReference type="ARBA" id="ARBA00012513"/>
    </source>
</evidence>
<dbReference type="FunFam" id="1.10.510.10:FF:000060">
    <property type="entry name" value="G-type lectin S-receptor-like serine/threonine-protein kinase"/>
    <property type="match status" value="1"/>
</dbReference>
<evidence type="ECO:0000256" key="6">
    <source>
        <dbReference type="ARBA" id="ARBA00022729"/>
    </source>
</evidence>
<keyword evidence="5 18" id="KW-0812">Transmembrane</keyword>
<keyword evidence="6 19" id="KW-0732">Signal</keyword>
<comment type="subcellular location">
    <subcellularLocation>
        <location evidence="1">Membrane</location>
        <topology evidence="1">Single-pass membrane protein</topology>
    </subcellularLocation>
</comment>
<feature type="domain" description="Gnk2-homologous" evidence="21">
    <location>
        <begin position="26"/>
        <end position="129"/>
    </location>
</feature>
<evidence type="ECO:0000256" key="12">
    <source>
        <dbReference type="ARBA" id="ARBA00023136"/>
    </source>
</evidence>
<evidence type="ECO:0000256" key="3">
    <source>
        <dbReference type="ARBA" id="ARBA00022527"/>
    </source>
</evidence>
<dbReference type="PROSITE" id="PS51473">
    <property type="entry name" value="GNK2"/>
    <property type="match status" value="2"/>
</dbReference>
<keyword evidence="12 18" id="KW-0472">Membrane</keyword>
<evidence type="ECO:0000256" key="1">
    <source>
        <dbReference type="ARBA" id="ARBA00004167"/>
    </source>
</evidence>
<dbReference type="Gene3D" id="3.30.200.20">
    <property type="entry name" value="Phosphorylase Kinase, domain 1"/>
    <property type="match status" value="1"/>
</dbReference>
<dbReference type="GO" id="GO:0005524">
    <property type="term" value="F:ATP binding"/>
    <property type="evidence" value="ECO:0007669"/>
    <property type="project" value="UniProtKB-KW"/>
</dbReference>
<evidence type="ECO:0000256" key="8">
    <source>
        <dbReference type="ARBA" id="ARBA00022741"/>
    </source>
</evidence>
<dbReference type="InterPro" id="IPR001245">
    <property type="entry name" value="Ser-Thr/Tyr_kinase_cat_dom"/>
</dbReference>
<feature type="compositionally biased region" description="Polar residues" evidence="17">
    <location>
        <begin position="280"/>
        <end position="296"/>
    </location>
</feature>
<evidence type="ECO:0000256" key="13">
    <source>
        <dbReference type="ARBA" id="ARBA00023157"/>
    </source>
</evidence>
<evidence type="ECO:0000256" key="18">
    <source>
        <dbReference type="SAM" id="Phobius"/>
    </source>
</evidence>
<dbReference type="PANTHER" id="PTHR27002:SF926">
    <property type="entry name" value="OS07G0535800 PROTEIN"/>
    <property type="match status" value="1"/>
</dbReference>
<evidence type="ECO:0000256" key="14">
    <source>
        <dbReference type="ARBA" id="ARBA00023180"/>
    </source>
</evidence>
<feature type="chain" id="PRO_5040242872" description="non-specific serine/threonine protein kinase" evidence="19">
    <location>
        <begin position="25"/>
        <end position="698"/>
    </location>
</feature>
<feature type="region of interest" description="Disordered" evidence="17">
    <location>
        <begin position="277"/>
        <end position="296"/>
    </location>
</feature>
<dbReference type="InterPro" id="IPR000719">
    <property type="entry name" value="Prot_kinase_dom"/>
</dbReference>
<keyword evidence="13" id="KW-1015">Disulfide bond</keyword>
<name>A0A9Q0CVN2_9POAL</name>
<feature type="signal peptide" evidence="19">
    <location>
        <begin position="1"/>
        <end position="24"/>
    </location>
</feature>
<keyword evidence="8" id="KW-0547">Nucleotide-binding</keyword>
<feature type="domain" description="Gnk2-homologous" evidence="21">
    <location>
        <begin position="148"/>
        <end position="255"/>
    </location>
</feature>
<feature type="domain" description="Protein kinase" evidence="20">
    <location>
        <begin position="377"/>
        <end position="654"/>
    </location>
</feature>
<dbReference type="InterPro" id="IPR038408">
    <property type="entry name" value="GNK2_sf"/>
</dbReference>
<dbReference type="FunFam" id="3.30.430.20:FF:000009">
    <property type="entry name" value="Cysteine-rich receptor-like protein kinase 28"/>
    <property type="match status" value="1"/>
</dbReference>
<comment type="caution">
    <text evidence="22">The sequence shown here is derived from an EMBL/GenBank/DDBJ whole genome shotgun (WGS) entry which is preliminary data.</text>
</comment>
<evidence type="ECO:0000256" key="4">
    <source>
        <dbReference type="ARBA" id="ARBA00022679"/>
    </source>
</evidence>
<evidence type="ECO:0000256" key="9">
    <source>
        <dbReference type="ARBA" id="ARBA00022777"/>
    </source>
</evidence>
<evidence type="ECO:0000256" key="19">
    <source>
        <dbReference type="SAM" id="SignalP"/>
    </source>
</evidence>
<dbReference type="FunFam" id="3.30.430.20:FF:000002">
    <property type="entry name" value="Cysteine-rich receptor-like protein kinase 10"/>
    <property type="match status" value="1"/>
</dbReference>
<comment type="catalytic activity">
    <reaction evidence="16">
        <text>L-seryl-[protein] + ATP = O-phospho-L-seryl-[protein] + ADP + H(+)</text>
        <dbReference type="Rhea" id="RHEA:17989"/>
        <dbReference type="Rhea" id="RHEA-COMP:9863"/>
        <dbReference type="Rhea" id="RHEA-COMP:11604"/>
        <dbReference type="ChEBI" id="CHEBI:15378"/>
        <dbReference type="ChEBI" id="CHEBI:29999"/>
        <dbReference type="ChEBI" id="CHEBI:30616"/>
        <dbReference type="ChEBI" id="CHEBI:83421"/>
        <dbReference type="ChEBI" id="CHEBI:456216"/>
        <dbReference type="EC" id="2.7.11.1"/>
    </reaction>
</comment>
<evidence type="ECO:0000256" key="5">
    <source>
        <dbReference type="ARBA" id="ARBA00022692"/>
    </source>
</evidence>
<keyword evidence="4" id="KW-0808">Transferase</keyword>
<dbReference type="PROSITE" id="PS50011">
    <property type="entry name" value="PROTEIN_KINASE_DOM"/>
    <property type="match status" value="1"/>
</dbReference>
<dbReference type="OrthoDB" id="688481at2759"/>
<dbReference type="InterPro" id="IPR002902">
    <property type="entry name" value="GNK2"/>
</dbReference>
<evidence type="ECO:0000256" key="7">
    <source>
        <dbReference type="ARBA" id="ARBA00022737"/>
    </source>
</evidence>
<evidence type="ECO:0000259" key="21">
    <source>
        <dbReference type="PROSITE" id="PS51473"/>
    </source>
</evidence>
<evidence type="ECO:0000259" key="20">
    <source>
        <dbReference type="PROSITE" id="PS50011"/>
    </source>
</evidence>
<dbReference type="GO" id="GO:0004674">
    <property type="term" value="F:protein serine/threonine kinase activity"/>
    <property type="evidence" value="ECO:0007669"/>
    <property type="project" value="UniProtKB-KW"/>
</dbReference>
<dbReference type="Pfam" id="PF01657">
    <property type="entry name" value="Stress-antifung"/>
    <property type="match status" value="2"/>
</dbReference>
<feature type="transmembrane region" description="Helical" evidence="18">
    <location>
        <begin position="304"/>
        <end position="326"/>
    </location>
</feature>
<keyword evidence="9" id="KW-0418">Kinase</keyword>
<dbReference type="EC" id="2.7.11.1" evidence="2"/>
<evidence type="ECO:0000313" key="22">
    <source>
        <dbReference type="EMBL" id="KAJ1700997.1"/>
    </source>
</evidence>
<dbReference type="SUPFAM" id="SSF56112">
    <property type="entry name" value="Protein kinase-like (PK-like)"/>
    <property type="match status" value="1"/>
</dbReference>
<dbReference type="InterPro" id="IPR011009">
    <property type="entry name" value="Kinase-like_dom_sf"/>
</dbReference>
<dbReference type="CDD" id="cd23509">
    <property type="entry name" value="Gnk2-like"/>
    <property type="match status" value="2"/>
</dbReference>
<keyword evidence="11 18" id="KW-1133">Transmembrane helix</keyword>
<evidence type="ECO:0000256" key="11">
    <source>
        <dbReference type="ARBA" id="ARBA00022989"/>
    </source>
</evidence>
<dbReference type="PROSITE" id="PS00108">
    <property type="entry name" value="PROTEIN_KINASE_ST"/>
    <property type="match status" value="1"/>
</dbReference>
<evidence type="ECO:0000313" key="23">
    <source>
        <dbReference type="Proteomes" id="UP001151287"/>
    </source>
</evidence>
<keyword evidence="7" id="KW-0677">Repeat</keyword>
<dbReference type="InterPro" id="IPR008271">
    <property type="entry name" value="Ser/Thr_kinase_AS"/>
</dbReference>
<reference evidence="22" key="1">
    <citation type="journal article" date="2022" name="Cell">
        <title>Repeat-based holocentromeres influence genome architecture and karyotype evolution.</title>
        <authorList>
            <person name="Hofstatter P.G."/>
            <person name="Thangavel G."/>
            <person name="Lux T."/>
            <person name="Neumann P."/>
            <person name="Vondrak T."/>
            <person name="Novak P."/>
            <person name="Zhang M."/>
            <person name="Costa L."/>
            <person name="Castellani M."/>
            <person name="Scott A."/>
            <person name="Toegelov H."/>
            <person name="Fuchs J."/>
            <person name="Mata-Sucre Y."/>
            <person name="Dias Y."/>
            <person name="Vanzela A.L.L."/>
            <person name="Huettel B."/>
            <person name="Almeida C.C.S."/>
            <person name="Simkova H."/>
            <person name="Souza G."/>
            <person name="Pedrosa-Harand A."/>
            <person name="Macas J."/>
            <person name="Mayer K.F.X."/>
            <person name="Houben A."/>
            <person name="Marques A."/>
        </authorList>
    </citation>
    <scope>NUCLEOTIDE SEQUENCE</scope>
    <source>
        <strain evidence="22">RhyBre1mFocal</strain>
    </source>
</reference>
<dbReference type="Proteomes" id="UP001151287">
    <property type="component" value="Unassembled WGS sequence"/>
</dbReference>
<sequence>MQSIILFVFSFILTSFVCLHSTKAFDPLYVTCGSTGNYTVNSTYCTNLEHLFSALSTEAVTIEGFSKNITGTGSDQIFGLVLCQGDVSSTVCAQCLNQSFKDVATMCPYSKEAVVWYDMCLLRYSNRYFLDSTDNSQQIIIYNTQSTAGGRFSGWESSNSAHKSYMITVVNTLLSTVSDQAAYNSTKMFGTGDITIPPTVPVLYGLSQCTPDMSNDTCRECLQDLIDHMLNYFDGRTGGRILGVRCTLRYDMYAFFSGDPDVLLGSTSAPGTPAPAISANVPTASPNSTRTPSGTNKGATNRHLIIIVSATLAFLLAGCFIGFLWIEKLRYADLDMKISQEERMLSSNEPSSLMSRQSSSEFPFFDFYEIAKATDNFSLDNKLGQGGFGPVYKGVFPEGLEIAVKRLSAQSCQGIVEFQNEIQLIAKLQHRNLVRLLGWCIQGEENLLVYEFMSNKSLDFFIFDIARGALLNWGKRFHIIEGIAQGLLYLHKHSRLRIVHRDLKASNVLLDSEMNPKISDFGLARIFDPKELQAITSRVIGTYGYMAPEYASEGLFSTKSDVFSYGVLLLEIVSSKRSLGFHQHGVAHNLLGYAYDRWKEGKVYELVSPVLTDVQQEQVNRCIHVALLCVQENPVDRPIMSDVIAYLRSTNLVLPEPNQPAYFNVRVNSRTSFTDISTDFEASSRSVNYVTTTDPQGR</sequence>
<accession>A0A9Q0CVN2</accession>